<evidence type="ECO:0000313" key="2">
    <source>
        <dbReference type="EMBL" id="MFC5862193.1"/>
    </source>
</evidence>
<gene>
    <name evidence="2" type="ORF">ACFPT7_07805</name>
</gene>
<comment type="caution">
    <text evidence="2">The sequence shown here is derived from an EMBL/GenBank/DDBJ whole genome shotgun (WGS) entry which is preliminary data.</text>
</comment>
<dbReference type="Gene3D" id="1.25.40.10">
    <property type="entry name" value="Tetratricopeptide repeat domain"/>
    <property type="match status" value="2"/>
</dbReference>
<dbReference type="EMBL" id="JBHSPH010000002">
    <property type="protein sequence ID" value="MFC5862193.1"/>
    <property type="molecule type" value="Genomic_DNA"/>
</dbReference>
<evidence type="ECO:0000313" key="3">
    <source>
        <dbReference type="Proteomes" id="UP001596091"/>
    </source>
</evidence>
<dbReference type="PANTHER" id="PTHR10098">
    <property type="entry name" value="RAPSYN-RELATED"/>
    <property type="match status" value="1"/>
</dbReference>
<dbReference type="RefSeq" id="WP_263338475.1">
    <property type="nucleotide sequence ID" value="NZ_JAGSYH010000004.1"/>
</dbReference>
<name>A0ABW1EFP8_9BACT</name>
<dbReference type="InterPro" id="IPR019734">
    <property type="entry name" value="TPR_rpt"/>
</dbReference>
<dbReference type="InterPro" id="IPR024983">
    <property type="entry name" value="CHAT_dom"/>
</dbReference>
<keyword evidence="3" id="KW-1185">Reference proteome</keyword>
<organism evidence="2 3">
    <name type="scientific">Acidicapsa dinghuensis</name>
    <dbReference type="NCBI Taxonomy" id="2218256"/>
    <lineage>
        <taxon>Bacteria</taxon>
        <taxon>Pseudomonadati</taxon>
        <taxon>Acidobacteriota</taxon>
        <taxon>Terriglobia</taxon>
        <taxon>Terriglobales</taxon>
        <taxon>Acidobacteriaceae</taxon>
        <taxon>Acidicapsa</taxon>
    </lineage>
</organism>
<sequence>MHTSSAARRVVILSILLMLLGSVIAYRWLRRRDSADLILDKADELAWNNQWMRAAPLYANAEALFRKQGRKSEALYAHVSQFIPRAENESLPDLLYELRKDEDLPEAQNQNTHLRILLIEGMIETNYDASMAKATWMQIEHAAALHGHYLLMARAWGEEGIAAFLLGDIATAKKLVSRAWLISKLLHDPAAHVRYASAFGAGLVEFHHYGEALKTLDEAIQTADSSSGVAYPSIAINAKIDALRGLHRYDDALALSSEALNRLPHASLDAHLFQILTARGQIFADQKRWSEAASEYDKALQYARHLNYWRGIAQTGGLLALAYMEEGQLTTALDVINEALAANAQLPRELYFAPGNLAIKARILDKLGRANESGMLYERSLALIDSLIATAPTPELEEDVLSELGIVYTGYFDSLARRGDLAGAFEAVEKARGRIEAEALEDHALQLPHVRTEHEERITQLDLQLLKADDPGVAGEVETALRSTEDVSDRPQLASRTATQPLSVKDVQHHLRPGELILEYVLSDPASWVLAINRTTVHKYDLAPKGVIEADASQYRKTILARKADPALAQELFNKLIAPIPEFRISESIIIVPDGALHLLPFSALVNRGSYILSDHNLSNSPSSTVLCLLREREAGTLKDSLQYVGVAASSDQSAKQSFVVRAADSAANEQLAPLPGSADEVEKVARDFPASKTLLLGADATETRFKRLPLSQYRVLHLALHGYADLQYPDRSALVFAPEKNGPDDGLLEVREIRQLPLDARLVTLSACNTGVGPIGAVDISNLTNAFIEAGSETVVAALWDLEDRSTGRLMTEFYGNLVDGQSKELALRNAQLTFVYDGLAPYYWAGFEIAGDTAGGL</sequence>
<dbReference type="PANTHER" id="PTHR10098:SF112">
    <property type="entry name" value="SLR0380 PROTEIN"/>
    <property type="match status" value="1"/>
</dbReference>
<protein>
    <submittedName>
        <fullName evidence="2">CHAT domain-containing protein</fullName>
    </submittedName>
</protein>
<dbReference type="SUPFAM" id="SSF48452">
    <property type="entry name" value="TPR-like"/>
    <property type="match status" value="1"/>
</dbReference>
<dbReference type="Proteomes" id="UP001596091">
    <property type="component" value="Unassembled WGS sequence"/>
</dbReference>
<dbReference type="InterPro" id="IPR011990">
    <property type="entry name" value="TPR-like_helical_dom_sf"/>
</dbReference>
<feature type="domain" description="CHAT" evidence="1">
    <location>
        <begin position="567"/>
        <end position="854"/>
    </location>
</feature>
<reference evidence="3" key="1">
    <citation type="journal article" date="2019" name="Int. J. Syst. Evol. Microbiol.">
        <title>The Global Catalogue of Microorganisms (GCM) 10K type strain sequencing project: providing services to taxonomists for standard genome sequencing and annotation.</title>
        <authorList>
            <consortium name="The Broad Institute Genomics Platform"/>
            <consortium name="The Broad Institute Genome Sequencing Center for Infectious Disease"/>
            <person name="Wu L."/>
            <person name="Ma J."/>
        </authorList>
    </citation>
    <scope>NUCLEOTIDE SEQUENCE [LARGE SCALE GENOMIC DNA]</scope>
    <source>
        <strain evidence="3">JCM 4087</strain>
    </source>
</reference>
<accession>A0ABW1EFP8</accession>
<dbReference type="SMART" id="SM00028">
    <property type="entry name" value="TPR"/>
    <property type="match status" value="4"/>
</dbReference>
<evidence type="ECO:0000259" key="1">
    <source>
        <dbReference type="Pfam" id="PF12770"/>
    </source>
</evidence>
<dbReference type="Pfam" id="PF12770">
    <property type="entry name" value="CHAT"/>
    <property type="match status" value="1"/>
</dbReference>
<proteinExistence type="predicted"/>